<name>A0A0F9KM65_9ZZZZ</name>
<proteinExistence type="predicted"/>
<dbReference type="EMBL" id="LAZR01007745">
    <property type="protein sequence ID" value="KKM83229.1"/>
    <property type="molecule type" value="Genomic_DNA"/>
</dbReference>
<gene>
    <name evidence="1" type="ORF">LCGC14_1311540</name>
</gene>
<comment type="caution">
    <text evidence="1">The sequence shown here is derived from an EMBL/GenBank/DDBJ whole genome shotgun (WGS) entry which is preliminary data.</text>
</comment>
<sequence>MSFKKLLAKYVILLLFFTGALQAQVCTLDIGGKNAETKVRVFPFPAYGTGTADSLLVLYKTVPTNVTSSNKDNADVLDFPEEYYYIYDALVLYFAYLYIGDQRAGNAIVDGKGNQQYTGQLGTAMQYIAELRQREAPLLDNLAGPVELL</sequence>
<dbReference type="InterPro" id="IPR056209">
    <property type="entry name" value="SU10_adaptor"/>
</dbReference>
<accession>A0A0F9KM65</accession>
<dbReference type="AlphaFoldDB" id="A0A0F9KM65"/>
<organism evidence="1">
    <name type="scientific">marine sediment metagenome</name>
    <dbReference type="NCBI Taxonomy" id="412755"/>
    <lineage>
        <taxon>unclassified sequences</taxon>
        <taxon>metagenomes</taxon>
        <taxon>ecological metagenomes</taxon>
    </lineage>
</organism>
<protein>
    <submittedName>
        <fullName evidence="1">Uncharacterized protein</fullName>
    </submittedName>
</protein>
<evidence type="ECO:0000313" key="1">
    <source>
        <dbReference type="EMBL" id="KKM83229.1"/>
    </source>
</evidence>
<reference evidence="1" key="1">
    <citation type="journal article" date="2015" name="Nature">
        <title>Complex archaea that bridge the gap between prokaryotes and eukaryotes.</title>
        <authorList>
            <person name="Spang A."/>
            <person name="Saw J.H."/>
            <person name="Jorgensen S.L."/>
            <person name="Zaremba-Niedzwiedzka K."/>
            <person name="Martijn J."/>
            <person name="Lind A.E."/>
            <person name="van Eijk R."/>
            <person name="Schleper C."/>
            <person name="Guy L."/>
            <person name="Ettema T.J."/>
        </authorList>
    </citation>
    <scope>NUCLEOTIDE SEQUENCE</scope>
</reference>
<dbReference type="Pfam" id="PF24175">
    <property type="entry name" value="SU10_adaptor"/>
    <property type="match status" value="1"/>
</dbReference>